<sequence length="65" mass="7560">MTLMPTSSNLVVLVQKFSISYLVQSSLRNCTRSLDKCARDALVDTEEKRIWWYQSWGQVVFVFAL</sequence>
<name>A0A1J8R5V2_9AGAM</name>
<gene>
    <name evidence="1" type="ORF">AZE42_11129</name>
</gene>
<evidence type="ECO:0000313" key="2">
    <source>
        <dbReference type="Proteomes" id="UP000183567"/>
    </source>
</evidence>
<dbReference type="EMBL" id="LVVM01000248">
    <property type="protein sequence ID" value="OJA21184.1"/>
    <property type="molecule type" value="Genomic_DNA"/>
</dbReference>
<organism evidence="1 2">
    <name type="scientific">Rhizopogon vesiculosus</name>
    <dbReference type="NCBI Taxonomy" id="180088"/>
    <lineage>
        <taxon>Eukaryota</taxon>
        <taxon>Fungi</taxon>
        <taxon>Dikarya</taxon>
        <taxon>Basidiomycota</taxon>
        <taxon>Agaricomycotina</taxon>
        <taxon>Agaricomycetes</taxon>
        <taxon>Agaricomycetidae</taxon>
        <taxon>Boletales</taxon>
        <taxon>Suillineae</taxon>
        <taxon>Rhizopogonaceae</taxon>
        <taxon>Rhizopogon</taxon>
    </lineage>
</organism>
<keyword evidence="2" id="KW-1185">Reference proteome</keyword>
<dbReference type="AlphaFoldDB" id="A0A1J8R5V2"/>
<proteinExistence type="predicted"/>
<protein>
    <submittedName>
        <fullName evidence="1">Uncharacterized protein</fullName>
    </submittedName>
</protein>
<accession>A0A1J8R5V2</accession>
<dbReference type="Proteomes" id="UP000183567">
    <property type="component" value="Unassembled WGS sequence"/>
</dbReference>
<comment type="caution">
    <text evidence="1">The sequence shown here is derived from an EMBL/GenBank/DDBJ whole genome shotgun (WGS) entry which is preliminary data.</text>
</comment>
<reference evidence="1 2" key="1">
    <citation type="submission" date="2016-03" db="EMBL/GenBank/DDBJ databases">
        <title>Comparative genomics of the ectomycorrhizal sister species Rhizopogon vinicolor and Rhizopogon vesiculosus (Basidiomycota: Boletales) reveals a divergence of the mating type B locus.</title>
        <authorList>
            <person name="Mujic A.B."/>
            <person name="Kuo A."/>
            <person name="Tritt A."/>
            <person name="Lipzen A."/>
            <person name="Chen C."/>
            <person name="Johnson J."/>
            <person name="Sharma A."/>
            <person name="Barry K."/>
            <person name="Grigoriev I.V."/>
            <person name="Spatafora J.W."/>
        </authorList>
    </citation>
    <scope>NUCLEOTIDE SEQUENCE [LARGE SCALE GENOMIC DNA]</scope>
    <source>
        <strain evidence="1 2">AM-OR11-056</strain>
    </source>
</reference>
<evidence type="ECO:0000313" key="1">
    <source>
        <dbReference type="EMBL" id="OJA21184.1"/>
    </source>
</evidence>